<proteinExistence type="predicted"/>
<accession>A0ACC6V275</accession>
<name>A0ACC6V275_9CREN</name>
<evidence type="ECO:0000313" key="1">
    <source>
        <dbReference type="EMBL" id="MFB6491105.1"/>
    </source>
</evidence>
<reference evidence="1" key="1">
    <citation type="submission" date="2024-07" db="EMBL/GenBank/DDBJ databases">
        <title>Metagenome and Metagenome-Assembled Genomes of Archaea from a hot spring from the geothermal field of Los Azufres, Mexico.</title>
        <authorList>
            <person name="Marin-Paredes R."/>
            <person name="Martinez-Romero E."/>
            <person name="Servin-Garciduenas L.E."/>
        </authorList>
    </citation>
    <scope>NUCLEOTIDE SEQUENCE</scope>
</reference>
<dbReference type="Proteomes" id="UP000033636">
    <property type="component" value="Unassembled WGS sequence"/>
</dbReference>
<dbReference type="EMBL" id="JZWT02000021">
    <property type="protein sequence ID" value="MFB6491105.1"/>
    <property type="molecule type" value="Genomic_DNA"/>
</dbReference>
<comment type="caution">
    <text evidence="1">The sequence shown here is derived from an EMBL/GenBank/DDBJ whole genome shotgun (WGS) entry which is preliminary data.</text>
</comment>
<sequence>MTSADGDGRANGGVVSRLRRIIAEGGLRGLASLAARWGTKWSLWPPHLVTACCGVEVGHLFGPAYDAERYGALPMPAARHSNLLLIEGTITMKMAKFVKWVYEQMPEPKFVIAMGACAIKGGVFYGSYHMVPASNVVPVDTYVAGCPPTPEALLKAIEDVQRRRVESL</sequence>
<protein>
    <submittedName>
        <fullName evidence="1">NADH-quinone oxidoreductase subunit B</fullName>
    </submittedName>
</protein>
<evidence type="ECO:0000313" key="2">
    <source>
        <dbReference type="Proteomes" id="UP000033636"/>
    </source>
</evidence>
<organism evidence="1 2">
    <name type="scientific">Thermoproteus sp. AZ2</name>
    <dbReference type="NCBI Taxonomy" id="1609232"/>
    <lineage>
        <taxon>Archaea</taxon>
        <taxon>Thermoproteota</taxon>
        <taxon>Thermoprotei</taxon>
        <taxon>Thermoproteales</taxon>
        <taxon>Thermoproteaceae</taxon>
        <taxon>Thermoproteus</taxon>
    </lineage>
</organism>
<gene>
    <name evidence="1" type="ORF">TU35_007695</name>
</gene>